<dbReference type="GO" id="GO:0004065">
    <property type="term" value="F:arylsulfatase activity"/>
    <property type="evidence" value="ECO:0007669"/>
    <property type="project" value="TreeGrafter"/>
</dbReference>
<dbReference type="Pfam" id="PF16347">
    <property type="entry name" value="SGSH_C"/>
    <property type="match status" value="1"/>
</dbReference>
<evidence type="ECO:0000256" key="2">
    <source>
        <dbReference type="ARBA" id="ARBA00008779"/>
    </source>
</evidence>
<evidence type="ECO:0000256" key="6">
    <source>
        <dbReference type="ARBA" id="ARBA00022837"/>
    </source>
</evidence>
<dbReference type="InterPro" id="IPR050738">
    <property type="entry name" value="Sulfatase"/>
</dbReference>
<evidence type="ECO:0000313" key="9">
    <source>
        <dbReference type="Proteomes" id="UP000441358"/>
    </source>
</evidence>
<dbReference type="AlphaFoldDB" id="A0A7K0HRT7"/>
<keyword evidence="6" id="KW-0106">Calcium</keyword>
<dbReference type="GO" id="GO:0046872">
    <property type="term" value="F:metal ion binding"/>
    <property type="evidence" value="ECO:0007669"/>
    <property type="project" value="UniProtKB-KW"/>
</dbReference>
<accession>A0A7K0HRT7</accession>
<dbReference type="SUPFAM" id="SSF53649">
    <property type="entry name" value="Alkaline phosphatase-like"/>
    <property type="match status" value="1"/>
</dbReference>
<name>A0A7K0HRT7_PARDI</name>
<keyword evidence="5" id="KW-0378">Hydrolase</keyword>
<evidence type="ECO:0000256" key="4">
    <source>
        <dbReference type="ARBA" id="ARBA00022729"/>
    </source>
</evidence>
<dbReference type="PANTHER" id="PTHR42693:SF42">
    <property type="entry name" value="ARYLSULFATASE G"/>
    <property type="match status" value="1"/>
</dbReference>
<proteinExistence type="inferred from homology"/>
<feature type="domain" description="N-sulphoglucosamine sulphohydrolase C-terminal" evidence="7">
    <location>
        <begin position="1"/>
        <end position="111"/>
    </location>
</feature>
<dbReference type="Gene3D" id="3.40.720.10">
    <property type="entry name" value="Alkaline Phosphatase, subunit A"/>
    <property type="match status" value="1"/>
</dbReference>
<comment type="caution">
    <text evidence="8">The sequence shown here is derived from an EMBL/GenBank/DDBJ whole genome shotgun (WGS) entry which is preliminary data.</text>
</comment>
<keyword evidence="4" id="KW-0732">Signal</keyword>
<dbReference type="InterPro" id="IPR032506">
    <property type="entry name" value="SGSH_C"/>
</dbReference>
<comment type="cofactor">
    <cofactor evidence="1">
        <name>Ca(2+)</name>
        <dbReference type="ChEBI" id="CHEBI:29108"/>
    </cofactor>
</comment>
<protein>
    <submittedName>
        <fullName evidence="8">Sulfatase</fullName>
    </submittedName>
</protein>
<sequence length="137" mass="15406">DFYPTILEMAGVKDYKTVQPIDGVSFVPLLTGTGDPSKGRSLFWNMPNNWGNDGPGINFNCAVRNGDWKLIYYYGTGKKELFNISDDIGEKNDLSTRHPEIVKRLSKELGDHLRKVDAQRPSFKATGKACPWPDEIN</sequence>
<evidence type="ECO:0000313" key="8">
    <source>
        <dbReference type="EMBL" id="MRZ52851.1"/>
    </source>
</evidence>
<evidence type="ECO:0000256" key="3">
    <source>
        <dbReference type="ARBA" id="ARBA00022723"/>
    </source>
</evidence>
<keyword evidence="3" id="KW-0479">Metal-binding</keyword>
<feature type="non-terminal residue" evidence="8">
    <location>
        <position position="1"/>
    </location>
</feature>
<dbReference type="EMBL" id="WKMC01000076">
    <property type="protein sequence ID" value="MRZ52851.1"/>
    <property type="molecule type" value="Genomic_DNA"/>
</dbReference>
<dbReference type="RefSeq" id="WP_394811366.1">
    <property type="nucleotide sequence ID" value="NZ_WKMC01000076.1"/>
</dbReference>
<evidence type="ECO:0000256" key="5">
    <source>
        <dbReference type="ARBA" id="ARBA00022801"/>
    </source>
</evidence>
<reference evidence="8 9" key="1">
    <citation type="journal article" date="2019" name="Nat. Med.">
        <title>A library of human gut bacterial isolates paired with longitudinal multiomics data enables mechanistic microbiome research.</title>
        <authorList>
            <person name="Poyet M."/>
            <person name="Groussin M."/>
            <person name="Gibbons S.M."/>
            <person name="Avila-Pacheco J."/>
            <person name="Jiang X."/>
            <person name="Kearney S.M."/>
            <person name="Perrotta A.R."/>
            <person name="Berdy B."/>
            <person name="Zhao S."/>
            <person name="Lieberman T.D."/>
            <person name="Swanson P.K."/>
            <person name="Smith M."/>
            <person name="Roesemann S."/>
            <person name="Alexander J.E."/>
            <person name="Rich S.A."/>
            <person name="Livny J."/>
            <person name="Vlamakis H."/>
            <person name="Clish C."/>
            <person name="Bullock K."/>
            <person name="Deik A."/>
            <person name="Scott J."/>
            <person name="Pierce K.A."/>
            <person name="Xavier R.J."/>
            <person name="Alm E.J."/>
        </authorList>
    </citation>
    <scope>NUCLEOTIDE SEQUENCE [LARGE SCALE GENOMIC DNA]</scope>
    <source>
        <strain evidence="8 9">BIOML-A32</strain>
    </source>
</reference>
<gene>
    <name evidence="8" type="ORF">GKD66_22120</name>
</gene>
<comment type="similarity">
    <text evidence="2">Belongs to the sulfatase family.</text>
</comment>
<evidence type="ECO:0000259" key="7">
    <source>
        <dbReference type="Pfam" id="PF16347"/>
    </source>
</evidence>
<dbReference type="Proteomes" id="UP000441358">
    <property type="component" value="Unassembled WGS sequence"/>
</dbReference>
<dbReference type="InterPro" id="IPR017850">
    <property type="entry name" value="Alkaline_phosphatase_core_sf"/>
</dbReference>
<dbReference type="PANTHER" id="PTHR42693">
    <property type="entry name" value="ARYLSULFATASE FAMILY MEMBER"/>
    <property type="match status" value="1"/>
</dbReference>
<evidence type="ECO:0000256" key="1">
    <source>
        <dbReference type="ARBA" id="ARBA00001913"/>
    </source>
</evidence>
<organism evidence="8 9">
    <name type="scientific">Parabacteroides distasonis</name>
    <dbReference type="NCBI Taxonomy" id="823"/>
    <lineage>
        <taxon>Bacteria</taxon>
        <taxon>Pseudomonadati</taxon>
        <taxon>Bacteroidota</taxon>
        <taxon>Bacteroidia</taxon>
        <taxon>Bacteroidales</taxon>
        <taxon>Tannerellaceae</taxon>
        <taxon>Parabacteroides</taxon>
    </lineage>
</organism>